<keyword evidence="3" id="KW-1185">Reference proteome</keyword>
<dbReference type="Proteomes" id="UP000789508">
    <property type="component" value="Unassembled WGS sequence"/>
</dbReference>
<dbReference type="Gene3D" id="1.25.40.420">
    <property type="match status" value="1"/>
</dbReference>
<feature type="domain" description="BACK" evidence="1">
    <location>
        <begin position="21"/>
        <end position="81"/>
    </location>
</feature>
<gene>
    <name evidence="2" type="ORF">ALEPTO_LOCUS11860</name>
</gene>
<dbReference type="Pfam" id="PF07707">
    <property type="entry name" value="BACK"/>
    <property type="match status" value="1"/>
</dbReference>
<organism evidence="2 3">
    <name type="scientific">Ambispora leptoticha</name>
    <dbReference type="NCBI Taxonomy" id="144679"/>
    <lineage>
        <taxon>Eukaryota</taxon>
        <taxon>Fungi</taxon>
        <taxon>Fungi incertae sedis</taxon>
        <taxon>Mucoromycota</taxon>
        <taxon>Glomeromycotina</taxon>
        <taxon>Glomeromycetes</taxon>
        <taxon>Archaeosporales</taxon>
        <taxon>Ambisporaceae</taxon>
        <taxon>Ambispora</taxon>
    </lineage>
</organism>
<dbReference type="AlphaFoldDB" id="A0A9N9HWJ5"/>
<protein>
    <submittedName>
        <fullName evidence="2">4703_t:CDS:1</fullName>
    </submittedName>
</protein>
<evidence type="ECO:0000259" key="1">
    <source>
        <dbReference type="Pfam" id="PF07707"/>
    </source>
</evidence>
<accession>A0A9N9HWJ5</accession>
<sequence length="268" mass="31661">KSTWVEQNLVKIMHTVSLHELFKELNEHCLKIISEQPHMIFEANDFLSLEKSILVSMLKRDDLGMDEIEIWNSIIKWGKGNTLNLPEKPVTEWNSENFVALEKTLHQCIPLIRYSDISGNDYFEKIMPYRKIIPKDMKTEILSGYNPTNWGENFPLRDGNHWRRINDYEYLDASSAFIFSFDNKNLQNAKISRSSSAERQIAYAYNVGPYFYNDLFIGDKCDQNQSSWYQYSLYNTQDIWDDSASGNKYRFKVDEYEVFEIQNKSCEK</sequence>
<feature type="non-terminal residue" evidence="2">
    <location>
        <position position="268"/>
    </location>
</feature>
<dbReference type="EMBL" id="CAJVPS010021971">
    <property type="protein sequence ID" value="CAG8709369.1"/>
    <property type="molecule type" value="Genomic_DNA"/>
</dbReference>
<evidence type="ECO:0000313" key="3">
    <source>
        <dbReference type="Proteomes" id="UP000789508"/>
    </source>
</evidence>
<dbReference type="InterPro" id="IPR011705">
    <property type="entry name" value="BACK"/>
</dbReference>
<proteinExistence type="predicted"/>
<evidence type="ECO:0000313" key="2">
    <source>
        <dbReference type="EMBL" id="CAG8709369.1"/>
    </source>
</evidence>
<reference evidence="2" key="1">
    <citation type="submission" date="2021-06" db="EMBL/GenBank/DDBJ databases">
        <authorList>
            <person name="Kallberg Y."/>
            <person name="Tangrot J."/>
            <person name="Rosling A."/>
        </authorList>
    </citation>
    <scope>NUCLEOTIDE SEQUENCE</scope>
    <source>
        <strain evidence="2">FL130A</strain>
    </source>
</reference>
<name>A0A9N9HWJ5_9GLOM</name>
<dbReference type="OrthoDB" id="6359816at2759"/>
<comment type="caution">
    <text evidence="2">The sequence shown here is derived from an EMBL/GenBank/DDBJ whole genome shotgun (WGS) entry which is preliminary data.</text>
</comment>